<dbReference type="GO" id="GO:0016459">
    <property type="term" value="C:myosin complex"/>
    <property type="evidence" value="ECO:0007669"/>
    <property type="project" value="InterPro"/>
</dbReference>
<dbReference type="PROSITE" id="PS51757">
    <property type="entry name" value="TH1"/>
    <property type="match status" value="1"/>
</dbReference>
<dbReference type="AlphaFoldDB" id="A0AAD3TFW3"/>
<feature type="region of interest" description="Disordered" evidence="1">
    <location>
        <begin position="1"/>
        <end position="51"/>
    </location>
</feature>
<dbReference type="InterPro" id="IPR010926">
    <property type="entry name" value="Myosin_TH1"/>
</dbReference>
<dbReference type="GO" id="GO:0003774">
    <property type="term" value="F:cytoskeletal motor activity"/>
    <property type="evidence" value="ECO:0007669"/>
    <property type="project" value="InterPro"/>
</dbReference>
<evidence type="ECO:0000259" key="2">
    <source>
        <dbReference type="PROSITE" id="PS51757"/>
    </source>
</evidence>
<protein>
    <recommendedName>
        <fullName evidence="2">TH1 domain-containing protein</fullName>
    </recommendedName>
</protein>
<evidence type="ECO:0000313" key="4">
    <source>
        <dbReference type="Proteomes" id="UP001279734"/>
    </source>
</evidence>
<dbReference type="Pfam" id="PF06017">
    <property type="entry name" value="Myosin_TH1"/>
    <property type="match status" value="1"/>
</dbReference>
<dbReference type="PANTHER" id="PTHR34969:SF1">
    <property type="entry name" value="TH1 DOMAIN-CONTAINING PROTEIN"/>
    <property type="match status" value="1"/>
</dbReference>
<feature type="compositionally biased region" description="Basic and acidic residues" evidence="1">
    <location>
        <begin position="1"/>
        <end position="17"/>
    </location>
</feature>
<feature type="domain" description="TH1" evidence="2">
    <location>
        <begin position="47"/>
        <end position="217"/>
    </location>
</feature>
<dbReference type="EMBL" id="BSYO01000034">
    <property type="protein sequence ID" value="GMH28101.1"/>
    <property type="molecule type" value="Genomic_DNA"/>
</dbReference>
<feature type="compositionally biased region" description="Acidic residues" evidence="1">
    <location>
        <begin position="23"/>
        <end position="37"/>
    </location>
</feature>
<comment type="caution">
    <text evidence="3">The sequence shown here is derived from an EMBL/GenBank/DDBJ whole genome shotgun (WGS) entry which is preliminary data.</text>
</comment>
<sequence>MDYRYRFNRRVQNDEVQKPQYDAVEDSPESYSQDDDGEGRQPSNNASDHQEDLVHRDYRGDYLDVPSQPHLMKILNKQGDRQILFADKVLKFTGSGKIKRRTLVITEFAIYIVDPETDALKRRIALAAVERVYLSELNDNFVAIIIPTEYDLLMASTRKNEIATKLVEATKSSPDYEVEVVFSNRFEYNASADLVKSVQFEEVEGGVRTRILNKEGN</sequence>
<evidence type="ECO:0000256" key="1">
    <source>
        <dbReference type="SAM" id="MobiDB-lite"/>
    </source>
</evidence>
<dbReference type="Proteomes" id="UP001279734">
    <property type="component" value="Unassembled WGS sequence"/>
</dbReference>
<evidence type="ECO:0000313" key="3">
    <source>
        <dbReference type="EMBL" id="GMH28101.1"/>
    </source>
</evidence>
<reference evidence="3" key="1">
    <citation type="submission" date="2023-05" db="EMBL/GenBank/DDBJ databases">
        <title>Nepenthes gracilis genome sequencing.</title>
        <authorList>
            <person name="Fukushima K."/>
        </authorList>
    </citation>
    <scope>NUCLEOTIDE SEQUENCE</scope>
    <source>
        <strain evidence="3">SING2019-196</strain>
    </source>
</reference>
<name>A0AAD3TFW3_NEPGR</name>
<organism evidence="3 4">
    <name type="scientific">Nepenthes gracilis</name>
    <name type="common">Slender pitcher plant</name>
    <dbReference type="NCBI Taxonomy" id="150966"/>
    <lineage>
        <taxon>Eukaryota</taxon>
        <taxon>Viridiplantae</taxon>
        <taxon>Streptophyta</taxon>
        <taxon>Embryophyta</taxon>
        <taxon>Tracheophyta</taxon>
        <taxon>Spermatophyta</taxon>
        <taxon>Magnoliopsida</taxon>
        <taxon>eudicotyledons</taxon>
        <taxon>Gunneridae</taxon>
        <taxon>Pentapetalae</taxon>
        <taxon>Caryophyllales</taxon>
        <taxon>Nepenthaceae</taxon>
        <taxon>Nepenthes</taxon>
    </lineage>
</organism>
<dbReference type="PANTHER" id="PTHR34969">
    <property type="entry name" value="OS01G0621700 PROTEIN"/>
    <property type="match status" value="1"/>
</dbReference>
<accession>A0AAD3TFW3</accession>
<keyword evidence="4" id="KW-1185">Reference proteome</keyword>
<gene>
    <name evidence="3" type="ORF">Nepgr_029944</name>
</gene>
<proteinExistence type="predicted"/>